<reference evidence="3" key="1">
    <citation type="submission" date="2018-05" db="EMBL/GenBank/DDBJ databases">
        <authorList>
            <person name="Liu B.-T."/>
        </authorList>
    </citation>
    <scope>NUCLEOTIDE SEQUENCE [LARGE SCALE GENOMIC DNA]</scope>
    <source>
        <strain evidence="3">WD6-1</strain>
    </source>
</reference>
<evidence type="ECO:0000313" key="2">
    <source>
        <dbReference type="EMBL" id="PWE18592.1"/>
    </source>
</evidence>
<dbReference type="Pfam" id="PF13614">
    <property type="entry name" value="AAA_31"/>
    <property type="match status" value="1"/>
</dbReference>
<dbReference type="GO" id="GO:0051782">
    <property type="term" value="P:negative regulation of cell division"/>
    <property type="evidence" value="ECO:0007669"/>
    <property type="project" value="TreeGrafter"/>
</dbReference>
<dbReference type="GO" id="GO:0009898">
    <property type="term" value="C:cytoplasmic side of plasma membrane"/>
    <property type="evidence" value="ECO:0007669"/>
    <property type="project" value="TreeGrafter"/>
</dbReference>
<name>A0A2U2BX56_9PROT</name>
<dbReference type="Proteomes" id="UP000245168">
    <property type="component" value="Unassembled WGS sequence"/>
</dbReference>
<evidence type="ECO:0000259" key="1">
    <source>
        <dbReference type="Pfam" id="PF13614"/>
    </source>
</evidence>
<dbReference type="GO" id="GO:0005524">
    <property type="term" value="F:ATP binding"/>
    <property type="evidence" value="ECO:0007669"/>
    <property type="project" value="TreeGrafter"/>
</dbReference>
<dbReference type="AlphaFoldDB" id="A0A2U2BX56"/>
<dbReference type="PANTHER" id="PTHR43384:SF13">
    <property type="entry name" value="SLR0110 PROTEIN"/>
    <property type="match status" value="1"/>
</dbReference>
<dbReference type="PANTHER" id="PTHR43384">
    <property type="entry name" value="SEPTUM SITE-DETERMINING PROTEIN MIND HOMOLOG, CHLOROPLASTIC-RELATED"/>
    <property type="match status" value="1"/>
</dbReference>
<dbReference type="InterPro" id="IPR027417">
    <property type="entry name" value="P-loop_NTPase"/>
</dbReference>
<dbReference type="Gene3D" id="3.40.50.300">
    <property type="entry name" value="P-loop containing nucleotide triphosphate hydrolases"/>
    <property type="match status" value="1"/>
</dbReference>
<dbReference type="InterPro" id="IPR025669">
    <property type="entry name" value="AAA_dom"/>
</dbReference>
<dbReference type="InterPro" id="IPR050625">
    <property type="entry name" value="ParA/MinD_ATPase"/>
</dbReference>
<keyword evidence="3" id="KW-1185">Reference proteome</keyword>
<dbReference type="GO" id="GO:0016887">
    <property type="term" value="F:ATP hydrolysis activity"/>
    <property type="evidence" value="ECO:0007669"/>
    <property type="project" value="TreeGrafter"/>
</dbReference>
<dbReference type="RefSeq" id="WP_109251866.1">
    <property type="nucleotide sequence ID" value="NZ_QEXV01000001.1"/>
</dbReference>
<organism evidence="2 3">
    <name type="scientific">Marinicauda salina</name>
    <dbReference type="NCBI Taxonomy" id="2135793"/>
    <lineage>
        <taxon>Bacteria</taxon>
        <taxon>Pseudomonadati</taxon>
        <taxon>Pseudomonadota</taxon>
        <taxon>Alphaproteobacteria</taxon>
        <taxon>Maricaulales</taxon>
        <taxon>Maricaulaceae</taxon>
        <taxon>Marinicauda</taxon>
    </lineage>
</organism>
<dbReference type="Gene3D" id="3.40.50.2300">
    <property type="match status" value="1"/>
</dbReference>
<feature type="domain" description="AAA" evidence="1">
    <location>
        <begin position="151"/>
        <end position="310"/>
    </location>
</feature>
<dbReference type="OrthoDB" id="8281972at2"/>
<evidence type="ECO:0000313" key="3">
    <source>
        <dbReference type="Proteomes" id="UP000245168"/>
    </source>
</evidence>
<dbReference type="EMBL" id="QEXV01000001">
    <property type="protein sequence ID" value="PWE18592.1"/>
    <property type="molecule type" value="Genomic_DNA"/>
</dbReference>
<protein>
    <recommendedName>
        <fullName evidence="1">AAA domain-containing protein</fullName>
    </recommendedName>
</protein>
<dbReference type="GO" id="GO:0005829">
    <property type="term" value="C:cytosol"/>
    <property type="evidence" value="ECO:0007669"/>
    <property type="project" value="TreeGrafter"/>
</dbReference>
<proteinExistence type="predicted"/>
<sequence length="416" mass="45359">MTIPMKSLSPEKKKAAQRSLRAWVCGEDTARQIETVAKDIPDLKAVLEREDDPLAAASSHSASGADIALVELPETTEETLRQVELLAKAWRDDASFIVMLRDPTTETVRRLFRAGISDVLPVPCSDAELAPTLMHASESLDAKGGRRGAGRVVTVLKSAGGVGASTMAANLAGEFHRQTEGRVALVDLDVQFGDLALYLDIKPRRTLLEALQAGSRLDETLLASLMERHKSGIELMAGPPFITPLDRVTDGFLSTLIRLLKNEFSVVVLELPSGWSDWFSTVFEQSDMLAMICEPTVRSASGLKRVIQCLGDLSFDDAPNCLIANKVREGSDSRERVNQLKTTLKRPIETIRYDEQAAGRATDTGVLLAETGANSHAYRDLQGVASKILTQLDLPVRAADPREQQGFKLPFIGRLT</sequence>
<comment type="caution">
    <text evidence="2">The sequence shown here is derived from an EMBL/GenBank/DDBJ whole genome shotgun (WGS) entry which is preliminary data.</text>
</comment>
<accession>A0A2U2BX56</accession>
<dbReference type="SUPFAM" id="SSF52540">
    <property type="entry name" value="P-loop containing nucleoside triphosphate hydrolases"/>
    <property type="match status" value="1"/>
</dbReference>
<gene>
    <name evidence="2" type="ORF">DDZ18_03030</name>
</gene>